<dbReference type="Proteomes" id="UP000250369">
    <property type="component" value="Unassembled WGS sequence"/>
</dbReference>
<feature type="transmembrane region" description="Helical" evidence="10">
    <location>
        <begin position="137"/>
        <end position="157"/>
    </location>
</feature>
<evidence type="ECO:0000256" key="3">
    <source>
        <dbReference type="ARBA" id="ARBA00005985"/>
    </source>
</evidence>
<dbReference type="InterPro" id="IPR000537">
    <property type="entry name" value="UbiA_prenyltransferase"/>
</dbReference>
<evidence type="ECO:0000256" key="6">
    <source>
        <dbReference type="ARBA" id="ARBA00022692"/>
    </source>
</evidence>
<feature type="transmembrane region" description="Helical" evidence="10">
    <location>
        <begin position="205"/>
        <end position="228"/>
    </location>
</feature>
<feature type="transmembrane region" description="Helical" evidence="10">
    <location>
        <begin position="84"/>
        <end position="106"/>
    </location>
</feature>
<organism evidence="11 12">
    <name type="scientific">Paenibacillus contaminans</name>
    <dbReference type="NCBI Taxonomy" id="450362"/>
    <lineage>
        <taxon>Bacteria</taxon>
        <taxon>Bacillati</taxon>
        <taxon>Bacillota</taxon>
        <taxon>Bacilli</taxon>
        <taxon>Bacillales</taxon>
        <taxon>Paenibacillaceae</taxon>
        <taxon>Paenibacillus</taxon>
    </lineage>
</organism>
<evidence type="ECO:0000256" key="1">
    <source>
        <dbReference type="ARBA" id="ARBA00001946"/>
    </source>
</evidence>
<dbReference type="FunFam" id="1.20.120.1780:FF:000001">
    <property type="entry name" value="4-hydroxybenzoate octaprenyltransferase"/>
    <property type="match status" value="1"/>
</dbReference>
<evidence type="ECO:0000256" key="5">
    <source>
        <dbReference type="ARBA" id="ARBA00022679"/>
    </source>
</evidence>
<accession>A0A329MKY5</accession>
<feature type="transmembrane region" description="Helical" evidence="10">
    <location>
        <begin position="266"/>
        <end position="287"/>
    </location>
</feature>
<evidence type="ECO:0000256" key="9">
    <source>
        <dbReference type="ARBA" id="ARBA00034524"/>
    </source>
</evidence>
<evidence type="ECO:0000256" key="4">
    <source>
        <dbReference type="ARBA" id="ARBA00022519"/>
    </source>
</evidence>
<dbReference type="NCBIfam" id="TIGR01475">
    <property type="entry name" value="ubiA_other"/>
    <property type="match status" value="1"/>
</dbReference>
<feature type="transmembrane region" description="Helical" evidence="10">
    <location>
        <begin position="163"/>
        <end position="184"/>
    </location>
</feature>
<keyword evidence="5 11" id="KW-0808">Transferase</keyword>
<dbReference type="CDD" id="cd13959">
    <property type="entry name" value="PT_UbiA_COQ2"/>
    <property type="match status" value="1"/>
</dbReference>
<dbReference type="InterPro" id="IPR006371">
    <property type="entry name" value="Polyprenyltransferase_UbiA-li"/>
</dbReference>
<feature type="transmembrane region" description="Helical" evidence="10">
    <location>
        <begin position="234"/>
        <end position="254"/>
    </location>
</feature>
<evidence type="ECO:0000256" key="10">
    <source>
        <dbReference type="SAM" id="Phobius"/>
    </source>
</evidence>
<evidence type="ECO:0000256" key="2">
    <source>
        <dbReference type="ARBA" id="ARBA00004141"/>
    </source>
</evidence>
<protein>
    <recommendedName>
        <fullName evidence="9">4-hydroxybenzoate polyprenyltransferase</fullName>
        <ecNumber evidence="9">2.5.1.39</ecNumber>
    </recommendedName>
</protein>
<dbReference type="PANTHER" id="PTHR11048">
    <property type="entry name" value="PRENYLTRANSFERASES"/>
    <property type="match status" value="1"/>
</dbReference>
<dbReference type="RefSeq" id="WP_113033708.1">
    <property type="nucleotide sequence ID" value="NZ_QMFB01000016.1"/>
</dbReference>
<reference evidence="11 12" key="1">
    <citation type="journal article" date="2009" name="Int. J. Syst. Evol. Microbiol.">
        <title>Paenibacillus contaminans sp. nov., isolated from a contaminated laboratory plate.</title>
        <authorList>
            <person name="Chou J.H."/>
            <person name="Lee J.H."/>
            <person name="Lin M.C."/>
            <person name="Chang P.S."/>
            <person name="Arun A.B."/>
            <person name="Young C.C."/>
            <person name="Chen W.M."/>
        </authorList>
    </citation>
    <scope>NUCLEOTIDE SEQUENCE [LARGE SCALE GENOMIC DNA]</scope>
    <source>
        <strain evidence="11 12">CKOBP-6</strain>
    </source>
</reference>
<gene>
    <name evidence="11" type="ORF">DQG23_24805</name>
</gene>
<keyword evidence="8 10" id="KW-0472">Membrane</keyword>
<comment type="cofactor">
    <cofactor evidence="1">
        <name>Mg(2+)</name>
        <dbReference type="ChEBI" id="CHEBI:18420"/>
    </cofactor>
</comment>
<dbReference type="EMBL" id="QMFB01000016">
    <property type="protein sequence ID" value="RAV18527.1"/>
    <property type="molecule type" value="Genomic_DNA"/>
</dbReference>
<keyword evidence="7 10" id="KW-1133">Transmembrane helix</keyword>
<evidence type="ECO:0000313" key="12">
    <source>
        <dbReference type="Proteomes" id="UP000250369"/>
    </source>
</evidence>
<comment type="caution">
    <text evidence="11">The sequence shown here is derived from an EMBL/GenBank/DDBJ whole genome shotgun (WGS) entry which is preliminary data.</text>
</comment>
<dbReference type="InterPro" id="IPR044878">
    <property type="entry name" value="UbiA_sf"/>
</dbReference>
<comment type="similarity">
    <text evidence="3">Belongs to the UbiA prenyltransferase family.</text>
</comment>
<dbReference type="Gene3D" id="1.20.120.1780">
    <property type="entry name" value="UbiA prenyltransferase"/>
    <property type="match status" value="1"/>
</dbReference>
<proteinExistence type="inferred from homology"/>
<dbReference type="FunFam" id="1.10.357.140:FF:000008">
    <property type="entry name" value="4-hydroxybenzoate octaprenyltransferase"/>
    <property type="match status" value="1"/>
</dbReference>
<dbReference type="GO" id="GO:0008412">
    <property type="term" value="F:4-hydroxybenzoate polyprenyltransferase activity"/>
    <property type="evidence" value="ECO:0007669"/>
    <property type="project" value="UniProtKB-EC"/>
</dbReference>
<feature type="transmembrane region" description="Helical" evidence="10">
    <location>
        <begin position="45"/>
        <end position="63"/>
    </location>
</feature>
<dbReference type="EC" id="2.5.1.39" evidence="9"/>
<evidence type="ECO:0000256" key="8">
    <source>
        <dbReference type="ARBA" id="ARBA00023136"/>
    </source>
</evidence>
<dbReference type="PANTHER" id="PTHR11048:SF28">
    <property type="entry name" value="4-HYDROXYBENZOATE POLYPRENYLTRANSFERASE, MITOCHONDRIAL"/>
    <property type="match status" value="1"/>
</dbReference>
<dbReference type="Pfam" id="PF01040">
    <property type="entry name" value="UbiA"/>
    <property type="match status" value="1"/>
</dbReference>
<keyword evidence="6 10" id="KW-0812">Transmembrane</keyword>
<evidence type="ECO:0000256" key="7">
    <source>
        <dbReference type="ARBA" id="ARBA00022989"/>
    </source>
</evidence>
<keyword evidence="4" id="KW-1003">Cell membrane</keyword>
<name>A0A329MKY5_9BACL</name>
<dbReference type="Gene3D" id="1.10.357.140">
    <property type="entry name" value="UbiA prenyltransferase"/>
    <property type="match status" value="1"/>
</dbReference>
<evidence type="ECO:0000313" key="11">
    <source>
        <dbReference type="EMBL" id="RAV18527.1"/>
    </source>
</evidence>
<comment type="subcellular location">
    <subcellularLocation>
        <location evidence="2">Membrane</location>
        <topology evidence="2">Multi-pass membrane protein</topology>
    </subcellularLocation>
</comment>
<dbReference type="InterPro" id="IPR039653">
    <property type="entry name" value="Prenyltransferase"/>
</dbReference>
<dbReference type="AlphaFoldDB" id="A0A329MKY5"/>
<dbReference type="OrthoDB" id="9782418at2"/>
<keyword evidence="12" id="KW-1185">Reference proteome</keyword>
<dbReference type="GO" id="GO:0006744">
    <property type="term" value="P:ubiquinone biosynthetic process"/>
    <property type="evidence" value="ECO:0007669"/>
    <property type="project" value="TreeGrafter"/>
</dbReference>
<dbReference type="GO" id="GO:0005886">
    <property type="term" value="C:plasma membrane"/>
    <property type="evidence" value="ECO:0007669"/>
    <property type="project" value="TreeGrafter"/>
</dbReference>
<feature type="transmembrane region" description="Helical" evidence="10">
    <location>
        <begin position="112"/>
        <end position="130"/>
    </location>
</feature>
<sequence>MIKKIKIFLEMIKFEHTLFALPFAYMGALLGSVSTSGELPSWGQVGWITLAMVGARSAAMGLNRVIDKVIDKKNPRTAMRAIPAGLLSSFEVILFIIVSFVLLFVATSQLSALSMKLLPLAVFFLVIYSYTKRFTWACHLVLGLTIGLAPLGAWVAVTNEISAASLVLYGAIALWIAGFDVIYACQDTEFDKDEKLHSIPSRFGVAKALLFAKAFHLITAVGLMFVFFMTDLSWVYFAGLIIAYLILFYEHWIVSPNDLSRLQTAFFTMNGVLSIVVFAFTLIDLVVQRWTSLG</sequence>
<keyword evidence="4" id="KW-0997">Cell inner membrane</keyword>